<dbReference type="EMBL" id="OE000158">
    <property type="protein sequence ID" value="CAD7452708.1"/>
    <property type="molecule type" value="Genomic_DNA"/>
</dbReference>
<proteinExistence type="predicted"/>
<protein>
    <recommendedName>
        <fullName evidence="3">Neugrin</fullName>
    </recommendedName>
</protein>
<accession>A0A7R9FFV2</accession>
<organism evidence="2">
    <name type="scientific">Timema tahoe</name>
    <dbReference type="NCBI Taxonomy" id="61484"/>
    <lineage>
        <taxon>Eukaryota</taxon>
        <taxon>Metazoa</taxon>
        <taxon>Ecdysozoa</taxon>
        <taxon>Arthropoda</taxon>
        <taxon>Hexapoda</taxon>
        <taxon>Insecta</taxon>
        <taxon>Pterygota</taxon>
        <taxon>Neoptera</taxon>
        <taxon>Polyneoptera</taxon>
        <taxon>Phasmatodea</taxon>
        <taxon>Timematodea</taxon>
        <taxon>Timematoidea</taxon>
        <taxon>Timematidae</taxon>
        <taxon>Timema</taxon>
    </lineage>
</organism>
<evidence type="ECO:0000313" key="2">
    <source>
        <dbReference type="EMBL" id="CAD7452708.1"/>
    </source>
</evidence>
<evidence type="ECO:0008006" key="3">
    <source>
        <dbReference type="Google" id="ProtNLM"/>
    </source>
</evidence>
<feature type="region of interest" description="Disordered" evidence="1">
    <location>
        <begin position="267"/>
        <end position="313"/>
    </location>
</feature>
<name>A0A7R9FFV2_9NEOP</name>
<dbReference type="Pfam" id="PF06413">
    <property type="entry name" value="Neugrin"/>
    <property type="match status" value="1"/>
</dbReference>
<dbReference type="PANTHER" id="PTHR13475:SF3">
    <property type="entry name" value="NEUGRIN"/>
    <property type="match status" value="1"/>
</dbReference>
<dbReference type="PANTHER" id="PTHR13475">
    <property type="entry name" value="NEUGRIN"/>
    <property type="match status" value="1"/>
</dbReference>
<evidence type="ECO:0000256" key="1">
    <source>
        <dbReference type="SAM" id="MobiDB-lite"/>
    </source>
</evidence>
<feature type="compositionally biased region" description="Basic and acidic residues" evidence="1">
    <location>
        <begin position="267"/>
        <end position="283"/>
    </location>
</feature>
<feature type="compositionally biased region" description="Basic residues" evidence="1">
    <location>
        <begin position="284"/>
        <end position="294"/>
    </location>
</feature>
<dbReference type="GO" id="GO:0005634">
    <property type="term" value="C:nucleus"/>
    <property type="evidence" value="ECO:0007669"/>
    <property type="project" value="TreeGrafter"/>
</dbReference>
<reference evidence="2" key="1">
    <citation type="submission" date="2020-11" db="EMBL/GenBank/DDBJ databases">
        <authorList>
            <person name="Tran Van P."/>
        </authorList>
    </citation>
    <scope>NUCLEOTIDE SEQUENCE</scope>
</reference>
<sequence length="313" mass="35951">MATRTAWGVDPLPELSEEKEIKHLRNIGRKYFKDKKEPNLLTWAEKEQIRYLHGQDQEEWSIERLATSFPASEHIIKKIINASWKPESSARIAKHDDNVKNNWKLLTAGKLEVSPELKVHIEKFASRHNFVLSQPETPGLLITHTSQEAEKVSEFGNIIQSYKILKTEKSANLIGANSVSPVLVGEQMERSPFKELDTRKKIGPPVTLDKYREENPGCIPQQLEAKDAMGKLFADDELHIETKPMTKFKTKNVQKYVQNSSKVQEIKSSEYPEKIKIPKERGRGGTKTKEKHITRRGEKERLEGRGMLEKHPD</sequence>
<feature type="compositionally biased region" description="Basic and acidic residues" evidence="1">
    <location>
        <begin position="295"/>
        <end position="313"/>
    </location>
</feature>
<dbReference type="AlphaFoldDB" id="A0A7R9FFV2"/>
<gene>
    <name evidence="2" type="ORF">TTEB3V08_LOCUS881</name>
</gene>
<dbReference type="InterPro" id="IPR010487">
    <property type="entry name" value="NGRN/Rrg9"/>
</dbReference>